<name>A0A285X6J4_9FLAO</name>
<sequence>MELAANKWFSSWFDTPYYHILYKNRGDEEAQEFMQNLVNFLDLPQGADILDLACGKGRHSVYLNKLGFDVTGVDLSANSIAYAKQFENETLHFDTHCMCKPLGQKFDAVFNLFTSLGYFDDERENRESIAAIKEEIKEGGWGVIDFMNVKKVIENLVPSEVKTVKNIDFHITRRVEDGFILKDIEFEDEGEEHSYTEKVKALSLEKFLYYFEKAGIELVHTFGNYQLQPYDEKNSDRLILVFR</sequence>
<evidence type="ECO:0000313" key="3">
    <source>
        <dbReference type="EMBL" id="SOC80029.1"/>
    </source>
</evidence>
<proteinExistence type="predicted"/>
<evidence type="ECO:0000259" key="2">
    <source>
        <dbReference type="Pfam" id="PF13649"/>
    </source>
</evidence>
<dbReference type="Pfam" id="PF13649">
    <property type="entry name" value="Methyltransf_25"/>
    <property type="match status" value="1"/>
</dbReference>
<dbReference type="Proteomes" id="UP000219193">
    <property type="component" value="Unassembled WGS sequence"/>
</dbReference>
<evidence type="ECO:0000313" key="4">
    <source>
        <dbReference type="Proteomes" id="UP000219193"/>
    </source>
</evidence>
<feature type="domain" description="Methyltransferase" evidence="2">
    <location>
        <begin position="49"/>
        <end position="140"/>
    </location>
</feature>
<dbReference type="SUPFAM" id="SSF53335">
    <property type="entry name" value="S-adenosyl-L-methionine-dependent methyltransferases"/>
    <property type="match status" value="1"/>
</dbReference>
<organism evidence="3 4">
    <name type="scientific">Salinimicrobium sediminis</name>
    <dbReference type="NCBI Taxonomy" id="1343891"/>
    <lineage>
        <taxon>Bacteria</taxon>
        <taxon>Pseudomonadati</taxon>
        <taxon>Bacteroidota</taxon>
        <taxon>Flavobacteriia</taxon>
        <taxon>Flavobacteriales</taxon>
        <taxon>Flavobacteriaceae</taxon>
        <taxon>Salinimicrobium</taxon>
    </lineage>
</organism>
<reference evidence="4" key="1">
    <citation type="submission" date="2017-09" db="EMBL/GenBank/DDBJ databases">
        <authorList>
            <person name="Varghese N."/>
            <person name="Submissions S."/>
        </authorList>
    </citation>
    <scope>NUCLEOTIDE SEQUENCE [LARGE SCALE GENOMIC DNA]</scope>
    <source>
        <strain evidence="4">CGMCC 1.12641</strain>
    </source>
</reference>
<dbReference type="OrthoDB" id="9811589at2"/>
<dbReference type="Gene3D" id="2.20.25.110">
    <property type="entry name" value="S-adenosyl-L-methionine-dependent methyltransferases"/>
    <property type="match status" value="1"/>
</dbReference>
<dbReference type="PANTHER" id="PTHR43861">
    <property type="entry name" value="TRANS-ACONITATE 2-METHYLTRANSFERASE-RELATED"/>
    <property type="match status" value="1"/>
</dbReference>
<dbReference type="GO" id="GO:0016740">
    <property type="term" value="F:transferase activity"/>
    <property type="evidence" value="ECO:0007669"/>
    <property type="project" value="UniProtKB-KW"/>
</dbReference>
<dbReference type="InterPro" id="IPR029063">
    <property type="entry name" value="SAM-dependent_MTases_sf"/>
</dbReference>
<dbReference type="AlphaFoldDB" id="A0A285X6J4"/>
<dbReference type="RefSeq" id="WP_097056427.1">
    <property type="nucleotide sequence ID" value="NZ_OCMF01000002.1"/>
</dbReference>
<dbReference type="InterPro" id="IPR041698">
    <property type="entry name" value="Methyltransf_25"/>
</dbReference>
<keyword evidence="4" id="KW-1185">Reference proteome</keyword>
<protein>
    <submittedName>
        <fullName evidence="3">Tellurite resistance protein TehB</fullName>
    </submittedName>
</protein>
<accession>A0A285X6J4</accession>
<dbReference type="CDD" id="cd02440">
    <property type="entry name" value="AdoMet_MTases"/>
    <property type="match status" value="1"/>
</dbReference>
<evidence type="ECO:0000256" key="1">
    <source>
        <dbReference type="ARBA" id="ARBA00022679"/>
    </source>
</evidence>
<dbReference type="EMBL" id="OCMF01000002">
    <property type="protein sequence ID" value="SOC80029.1"/>
    <property type="molecule type" value="Genomic_DNA"/>
</dbReference>
<dbReference type="Gene3D" id="3.40.50.150">
    <property type="entry name" value="Vaccinia Virus protein VP39"/>
    <property type="match status" value="1"/>
</dbReference>
<gene>
    <name evidence="3" type="ORF">SAMN06296241_1572</name>
</gene>
<keyword evidence="1" id="KW-0808">Transferase</keyword>